<dbReference type="PROSITE" id="PS50110">
    <property type="entry name" value="RESPONSE_REGULATORY"/>
    <property type="match status" value="1"/>
</dbReference>
<dbReference type="CDD" id="cd06225">
    <property type="entry name" value="HAMP"/>
    <property type="match status" value="1"/>
</dbReference>
<evidence type="ECO:0000256" key="7">
    <source>
        <dbReference type="ARBA" id="ARBA00022741"/>
    </source>
</evidence>
<sequence length="847" mass="93424">MAAAKAVLGMVKDDDMQDVEEGNSNGAAPTSTKIHRRPLRFTIGFKLALFVGILTLLTVGVMAVLAWATSSRLLSAQISERMNTIALLRAQHLTMYIANTLGNLQLISSRVLIQNYLKRIVEGGNMTEFELDIGENDLRSAVSSYQGMVMIEFLLPNGSTIFQTTRDDISLDTLDAVRYRPGDSLTSGFKLYNPIRLPSGLFVWALTAPVKSLSNASMDLGMVHIVTETLDIGDILWDRAGLGDTGQLVLVAREMNDEYRFVMPPERHPEVFNTTNHQLSEYEALSTAVQHNSSGVTTGTSYDGTLVVTSYQFIPHGNYILLAEQSSSEINGPIHRLRFYLLMGIIANLVATLLISIFAAQYIVVPIRRLRTLALTFSRGDFSARAICKEGTFSDEIRELNQAFNTMAVQLSSQYEVLERRVQERTEELAAAKREADGANAAKSAFLAAITHELRTPLNGIIGLSALLAETSLNEDQKDLISSIRECSDGLLIIVNDVLDFSKIEAGKLELESRPFDLQQCIENALYLLNLKASQKGLILSHRIEPSTPTFIMGDTVRLRQILINLVGNSVKFTSEGYVLVTVTARANGSNTVELKFQVEDTGIGIPSEALGRLFQSFSQVDSSTTRQYGGTGLGLAICKQLVQMMGGTIWVTSEQGKGSVFSFTISTSVVSSNKITKKTEAKEELLHDLADRYPMRLLMAEDNAVNTKLATRMLQRLGYTVDVVTNGADAVEAVNNRPYDLILMDMQMPIMNGLDATMRIRADRKIDPQPIIIALTANAMDTDRIKCLQAGMDHHLSKPIKLEVLAEALEIWGARIATNRIRRNTMASLERVSESVLQIKSHNWSV</sequence>
<evidence type="ECO:0000256" key="9">
    <source>
        <dbReference type="ARBA" id="ARBA00022840"/>
    </source>
</evidence>
<organism evidence="19 20">
    <name type="scientific">Spizellomyces punctatus (strain DAOM BR117)</name>
    <dbReference type="NCBI Taxonomy" id="645134"/>
    <lineage>
        <taxon>Eukaryota</taxon>
        <taxon>Fungi</taxon>
        <taxon>Fungi incertae sedis</taxon>
        <taxon>Chytridiomycota</taxon>
        <taxon>Chytridiomycota incertae sedis</taxon>
        <taxon>Chytridiomycetes</taxon>
        <taxon>Spizellomycetales</taxon>
        <taxon>Spizellomycetaceae</taxon>
        <taxon>Spizellomyces</taxon>
    </lineage>
</organism>
<dbReference type="CDD" id="cd00082">
    <property type="entry name" value="HisKA"/>
    <property type="match status" value="1"/>
</dbReference>
<dbReference type="InterPro" id="IPR003660">
    <property type="entry name" value="HAMP_dom"/>
</dbReference>
<keyword evidence="20" id="KW-1185">Reference proteome</keyword>
<keyword evidence="10 15" id="KW-1133">Transmembrane helix</keyword>
<dbReference type="InterPro" id="IPR005467">
    <property type="entry name" value="His_kinase_dom"/>
</dbReference>
<feature type="coiled-coil region" evidence="14">
    <location>
        <begin position="408"/>
        <end position="442"/>
    </location>
</feature>
<evidence type="ECO:0000256" key="14">
    <source>
        <dbReference type="SAM" id="Coils"/>
    </source>
</evidence>
<name>A0A0L0HV11_SPIPD</name>
<dbReference type="OMA" id="WGDSNRI"/>
<evidence type="ECO:0000256" key="12">
    <source>
        <dbReference type="ARBA" id="ARBA00023136"/>
    </source>
</evidence>
<gene>
    <name evidence="19" type="ORF">SPPG_00641</name>
</gene>
<dbReference type="GO" id="GO:0000155">
    <property type="term" value="F:phosphorelay sensor kinase activity"/>
    <property type="evidence" value="ECO:0007669"/>
    <property type="project" value="InterPro"/>
</dbReference>
<dbReference type="FunFam" id="3.30.565.10:FF:000010">
    <property type="entry name" value="Sensor histidine kinase RcsC"/>
    <property type="match status" value="1"/>
</dbReference>
<dbReference type="Gene3D" id="6.10.340.10">
    <property type="match status" value="1"/>
</dbReference>
<protein>
    <recommendedName>
        <fullName evidence="3">histidine kinase</fullName>
        <ecNumber evidence="3">2.7.13.3</ecNumber>
    </recommendedName>
</protein>
<evidence type="ECO:0000313" key="20">
    <source>
        <dbReference type="Proteomes" id="UP000053201"/>
    </source>
</evidence>
<evidence type="ECO:0000256" key="4">
    <source>
        <dbReference type="ARBA" id="ARBA00022553"/>
    </source>
</evidence>
<dbReference type="InterPro" id="IPR036097">
    <property type="entry name" value="HisK_dim/P_sf"/>
</dbReference>
<evidence type="ECO:0000256" key="1">
    <source>
        <dbReference type="ARBA" id="ARBA00000085"/>
    </source>
</evidence>
<dbReference type="SUPFAM" id="SSF55874">
    <property type="entry name" value="ATPase domain of HSP90 chaperone/DNA topoisomerase II/histidine kinase"/>
    <property type="match status" value="1"/>
</dbReference>
<evidence type="ECO:0000259" key="18">
    <source>
        <dbReference type="PROSITE" id="PS50885"/>
    </source>
</evidence>
<comment type="subcellular location">
    <subcellularLocation>
        <location evidence="2">Membrane</location>
    </subcellularLocation>
</comment>
<evidence type="ECO:0000259" key="16">
    <source>
        <dbReference type="PROSITE" id="PS50109"/>
    </source>
</evidence>
<dbReference type="RefSeq" id="XP_016612992.1">
    <property type="nucleotide sequence ID" value="XM_016748969.1"/>
</dbReference>
<evidence type="ECO:0000256" key="15">
    <source>
        <dbReference type="SAM" id="Phobius"/>
    </source>
</evidence>
<dbReference type="CDD" id="cd16922">
    <property type="entry name" value="HATPase_EvgS-ArcB-TorS-like"/>
    <property type="match status" value="1"/>
</dbReference>
<dbReference type="Pfam" id="PF02518">
    <property type="entry name" value="HATPase_c"/>
    <property type="match status" value="1"/>
</dbReference>
<dbReference type="Pfam" id="PF00512">
    <property type="entry name" value="HisKA"/>
    <property type="match status" value="1"/>
</dbReference>
<dbReference type="InterPro" id="IPR036890">
    <property type="entry name" value="HATPase_C_sf"/>
</dbReference>
<dbReference type="PROSITE" id="PS50885">
    <property type="entry name" value="HAMP"/>
    <property type="match status" value="1"/>
</dbReference>
<keyword evidence="4 13" id="KW-0597">Phosphoprotein</keyword>
<dbReference type="SMART" id="SM00388">
    <property type="entry name" value="HisKA"/>
    <property type="match status" value="1"/>
</dbReference>
<dbReference type="AlphaFoldDB" id="A0A0L0HV11"/>
<feature type="domain" description="Histidine kinase" evidence="16">
    <location>
        <begin position="449"/>
        <end position="670"/>
    </location>
</feature>
<dbReference type="EC" id="2.7.13.3" evidence="3"/>
<feature type="transmembrane region" description="Helical" evidence="15">
    <location>
        <begin position="339"/>
        <end position="365"/>
    </location>
</feature>
<evidence type="ECO:0000256" key="8">
    <source>
        <dbReference type="ARBA" id="ARBA00022777"/>
    </source>
</evidence>
<dbReference type="SUPFAM" id="SSF47384">
    <property type="entry name" value="Homodimeric domain of signal transducing histidine kinase"/>
    <property type="match status" value="1"/>
</dbReference>
<keyword evidence="8" id="KW-0418">Kinase</keyword>
<accession>A0A0L0HV11</accession>
<keyword evidence="12 15" id="KW-0472">Membrane</keyword>
<dbReference type="eggNOG" id="KOG0519">
    <property type="taxonomic scope" value="Eukaryota"/>
</dbReference>
<dbReference type="PANTHER" id="PTHR45339:SF1">
    <property type="entry name" value="HYBRID SIGNAL TRANSDUCTION HISTIDINE KINASE J"/>
    <property type="match status" value="1"/>
</dbReference>
<proteinExistence type="predicted"/>
<dbReference type="Gene3D" id="3.40.50.2300">
    <property type="match status" value="1"/>
</dbReference>
<evidence type="ECO:0000256" key="5">
    <source>
        <dbReference type="ARBA" id="ARBA00022679"/>
    </source>
</evidence>
<reference evidence="19 20" key="1">
    <citation type="submission" date="2009-08" db="EMBL/GenBank/DDBJ databases">
        <title>The Genome Sequence of Spizellomyces punctatus strain DAOM BR117.</title>
        <authorList>
            <consortium name="The Broad Institute Genome Sequencing Platform"/>
            <person name="Russ C."/>
            <person name="Cuomo C."/>
            <person name="Shea T."/>
            <person name="Young S.K."/>
            <person name="Zeng Q."/>
            <person name="Koehrsen M."/>
            <person name="Haas B."/>
            <person name="Borodovsky M."/>
            <person name="Guigo R."/>
            <person name="Alvarado L."/>
            <person name="Berlin A."/>
            <person name="Bochicchio J."/>
            <person name="Borenstein D."/>
            <person name="Chapman S."/>
            <person name="Chen Z."/>
            <person name="Engels R."/>
            <person name="Freedman E."/>
            <person name="Gellesch M."/>
            <person name="Goldberg J."/>
            <person name="Griggs A."/>
            <person name="Gujja S."/>
            <person name="Heiman D."/>
            <person name="Hepburn T."/>
            <person name="Howarth C."/>
            <person name="Jen D."/>
            <person name="Larson L."/>
            <person name="Lewis B."/>
            <person name="Mehta T."/>
            <person name="Park D."/>
            <person name="Pearson M."/>
            <person name="Roberts A."/>
            <person name="Saif S."/>
            <person name="Shenoy N."/>
            <person name="Sisk P."/>
            <person name="Stolte C."/>
            <person name="Sykes S."/>
            <person name="Thomson T."/>
            <person name="Walk T."/>
            <person name="White J."/>
            <person name="Yandava C."/>
            <person name="Burger G."/>
            <person name="Gray M.W."/>
            <person name="Holland P.W.H."/>
            <person name="King N."/>
            <person name="Lang F.B.F."/>
            <person name="Roger A.J."/>
            <person name="Ruiz-Trillo I."/>
            <person name="Lander E."/>
            <person name="Nusbaum C."/>
        </authorList>
    </citation>
    <scope>NUCLEOTIDE SEQUENCE [LARGE SCALE GENOMIC DNA]</scope>
    <source>
        <strain evidence="19 20">DAOM BR117</strain>
    </source>
</reference>
<keyword evidence="5" id="KW-0808">Transferase</keyword>
<evidence type="ECO:0000256" key="2">
    <source>
        <dbReference type="ARBA" id="ARBA00004370"/>
    </source>
</evidence>
<comment type="catalytic activity">
    <reaction evidence="1">
        <text>ATP + protein L-histidine = ADP + protein N-phospho-L-histidine.</text>
        <dbReference type="EC" id="2.7.13.3"/>
    </reaction>
</comment>
<keyword evidence="11" id="KW-0902">Two-component regulatory system</keyword>
<keyword evidence="7" id="KW-0547">Nucleotide-binding</keyword>
<dbReference type="EMBL" id="KQ257450">
    <property type="protein sequence ID" value="KND04953.1"/>
    <property type="molecule type" value="Genomic_DNA"/>
</dbReference>
<dbReference type="SMART" id="SM00304">
    <property type="entry name" value="HAMP"/>
    <property type="match status" value="1"/>
</dbReference>
<dbReference type="SUPFAM" id="SSF158472">
    <property type="entry name" value="HAMP domain-like"/>
    <property type="match status" value="1"/>
</dbReference>
<feature type="transmembrane region" description="Helical" evidence="15">
    <location>
        <begin position="43"/>
        <end position="68"/>
    </location>
</feature>
<feature type="domain" description="Response regulatory" evidence="17">
    <location>
        <begin position="697"/>
        <end position="814"/>
    </location>
</feature>
<dbReference type="InParanoid" id="A0A0L0HV11"/>
<dbReference type="CDD" id="cd17546">
    <property type="entry name" value="REC_hyHK_CKI1_RcsC-like"/>
    <property type="match status" value="1"/>
</dbReference>
<dbReference type="GO" id="GO:0005524">
    <property type="term" value="F:ATP binding"/>
    <property type="evidence" value="ECO:0007669"/>
    <property type="project" value="UniProtKB-KW"/>
</dbReference>
<evidence type="ECO:0000256" key="3">
    <source>
        <dbReference type="ARBA" id="ARBA00012438"/>
    </source>
</evidence>
<dbReference type="Gene3D" id="3.30.565.10">
    <property type="entry name" value="Histidine kinase-like ATPase, C-terminal domain"/>
    <property type="match status" value="1"/>
</dbReference>
<dbReference type="FunFam" id="1.10.287.130:FF:000004">
    <property type="entry name" value="Ethylene receptor 1"/>
    <property type="match status" value="1"/>
</dbReference>
<dbReference type="VEuPathDB" id="FungiDB:SPPG_00641"/>
<dbReference type="Pfam" id="PF00672">
    <property type="entry name" value="HAMP"/>
    <property type="match status" value="1"/>
</dbReference>
<dbReference type="PANTHER" id="PTHR45339">
    <property type="entry name" value="HYBRID SIGNAL TRANSDUCTION HISTIDINE KINASE J"/>
    <property type="match status" value="1"/>
</dbReference>
<dbReference type="GO" id="GO:0016020">
    <property type="term" value="C:membrane"/>
    <property type="evidence" value="ECO:0007669"/>
    <property type="project" value="UniProtKB-SubCell"/>
</dbReference>
<dbReference type="Gene3D" id="1.10.287.130">
    <property type="match status" value="1"/>
</dbReference>
<evidence type="ECO:0000313" key="19">
    <source>
        <dbReference type="EMBL" id="KND04953.1"/>
    </source>
</evidence>
<dbReference type="Pfam" id="PF00072">
    <property type="entry name" value="Response_reg"/>
    <property type="match status" value="1"/>
</dbReference>
<dbReference type="InterPro" id="IPR003661">
    <property type="entry name" value="HisK_dim/P_dom"/>
</dbReference>
<evidence type="ECO:0000256" key="6">
    <source>
        <dbReference type="ARBA" id="ARBA00022692"/>
    </source>
</evidence>
<dbReference type="PROSITE" id="PS50109">
    <property type="entry name" value="HIS_KIN"/>
    <property type="match status" value="1"/>
</dbReference>
<dbReference type="InterPro" id="IPR001789">
    <property type="entry name" value="Sig_transdc_resp-reg_receiver"/>
</dbReference>
<keyword evidence="6 15" id="KW-0812">Transmembrane</keyword>
<dbReference type="CDD" id="cd18774">
    <property type="entry name" value="PDC2_HK_sensor"/>
    <property type="match status" value="1"/>
</dbReference>
<dbReference type="SMART" id="SM00448">
    <property type="entry name" value="REC"/>
    <property type="match status" value="1"/>
</dbReference>
<evidence type="ECO:0000256" key="10">
    <source>
        <dbReference type="ARBA" id="ARBA00022989"/>
    </source>
</evidence>
<evidence type="ECO:0000256" key="13">
    <source>
        <dbReference type="PROSITE-ProRule" id="PRU00169"/>
    </source>
</evidence>
<dbReference type="STRING" id="645134.A0A0L0HV11"/>
<dbReference type="InterPro" id="IPR003594">
    <property type="entry name" value="HATPase_dom"/>
</dbReference>
<dbReference type="GeneID" id="27684356"/>
<evidence type="ECO:0000259" key="17">
    <source>
        <dbReference type="PROSITE" id="PS50110"/>
    </source>
</evidence>
<dbReference type="SMART" id="SM00387">
    <property type="entry name" value="HATPase_c"/>
    <property type="match status" value="1"/>
</dbReference>
<dbReference type="Proteomes" id="UP000053201">
    <property type="component" value="Unassembled WGS sequence"/>
</dbReference>
<dbReference type="OrthoDB" id="10266508at2759"/>
<evidence type="ECO:0000256" key="11">
    <source>
        <dbReference type="ARBA" id="ARBA00023012"/>
    </source>
</evidence>
<feature type="modified residue" description="4-aspartylphosphate" evidence="13">
    <location>
        <position position="746"/>
    </location>
</feature>
<dbReference type="InterPro" id="IPR011006">
    <property type="entry name" value="CheY-like_superfamily"/>
</dbReference>
<dbReference type="PRINTS" id="PR00344">
    <property type="entry name" value="BCTRLSENSOR"/>
</dbReference>
<feature type="domain" description="HAMP" evidence="18">
    <location>
        <begin position="361"/>
        <end position="416"/>
    </location>
</feature>
<dbReference type="InterPro" id="IPR004358">
    <property type="entry name" value="Sig_transdc_His_kin-like_C"/>
</dbReference>
<keyword evidence="9" id="KW-0067">ATP-binding</keyword>
<keyword evidence="14" id="KW-0175">Coiled coil</keyword>
<dbReference type="SUPFAM" id="SSF52172">
    <property type="entry name" value="CheY-like"/>
    <property type="match status" value="1"/>
</dbReference>